<dbReference type="InterPro" id="IPR036390">
    <property type="entry name" value="WH_DNA-bd_sf"/>
</dbReference>
<reference evidence="2 3" key="1">
    <citation type="submission" date="2019-10" db="EMBL/GenBank/DDBJ databases">
        <title>Genome sequence of Azospirillum formosense CC-Nfb-7.</title>
        <authorList>
            <person name="Ambrosini A."/>
            <person name="Sant'Anna F.H."/>
            <person name="Cassan F.D."/>
            <person name="Souza E.M."/>
            <person name="Passaglia L.M.P."/>
        </authorList>
    </citation>
    <scope>NUCLEOTIDE SEQUENCE [LARGE SCALE GENOMIC DNA]</scope>
    <source>
        <strain evidence="2 3">CC-NFb-7</strain>
    </source>
</reference>
<feature type="region of interest" description="Disordered" evidence="1">
    <location>
        <begin position="168"/>
        <end position="224"/>
    </location>
</feature>
<proteinExistence type="predicted"/>
<feature type="region of interest" description="Disordered" evidence="1">
    <location>
        <begin position="1"/>
        <end position="69"/>
    </location>
</feature>
<evidence type="ECO:0000313" key="3">
    <source>
        <dbReference type="Proteomes" id="UP000639419"/>
    </source>
</evidence>
<organism evidence="2 3">
    <name type="scientific">Azospirillum formosense</name>
    <dbReference type="NCBI Taxonomy" id="861533"/>
    <lineage>
        <taxon>Bacteria</taxon>
        <taxon>Pseudomonadati</taxon>
        <taxon>Pseudomonadota</taxon>
        <taxon>Alphaproteobacteria</taxon>
        <taxon>Rhodospirillales</taxon>
        <taxon>Azospirillaceae</taxon>
        <taxon>Azospirillum</taxon>
    </lineage>
</organism>
<dbReference type="Proteomes" id="UP000639419">
    <property type="component" value="Unassembled WGS sequence"/>
</dbReference>
<dbReference type="InterPro" id="IPR036388">
    <property type="entry name" value="WH-like_DNA-bd_sf"/>
</dbReference>
<comment type="caution">
    <text evidence="2">The sequence shown here is derived from an EMBL/GenBank/DDBJ whole genome shotgun (WGS) entry which is preliminary data.</text>
</comment>
<evidence type="ECO:0000313" key="2">
    <source>
        <dbReference type="EMBL" id="NUB18203.1"/>
    </source>
</evidence>
<dbReference type="SUPFAM" id="SSF46785">
    <property type="entry name" value="Winged helix' DNA-binding domain"/>
    <property type="match status" value="1"/>
</dbReference>
<name>A0ABX2KNK5_9PROT</name>
<keyword evidence="3" id="KW-1185">Reference proteome</keyword>
<sequence>MPGYGATARGLKSRSPPGILIRKATGPPSVRSRSRQPCGDRIMTPRDDTATDAPPGEAPRESGPPADTGRWGRIPAWWLGHPAIDADGLAVLAALATYANARGECWPSQATLATALKRSRSTVNRILGHLAESGVIARESRRSASGGRLSCLYRLRLVPGDGAIPAAGAEEVRTGTPPVQPPAKDVAPTDSPCAPVRQEQPESEQTPDSHASRGPAQAVPDGWMPDAEDRAWAEHRFAGVDLDRHAEGFRLRCQAHGYRYRDAGAAWKAWLTQDAAAGKAPLLRSSSRSASARPAAATPVPEQKLGAWMAAAAKLNATHGATHGATPQAHPNVWR</sequence>
<protein>
    <submittedName>
        <fullName evidence="2">Helix-turn-helix domain-containing protein</fullName>
    </submittedName>
</protein>
<dbReference type="EMBL" id="WHOR01000011">
    <property type="protein sequence ID" value="NUB18203.1"/>
    <property type="molecule type" value="Genomic_DNA"/>
</dbReference>
<accession>A0ABX2KNK5</accession>
<dbReference type="Gene3D" id="1.10.10.10">
    <property type="entry name" value="Winged helix-like DNA-binding domain superfamily/Winged helix DNA-binding domain"/>
    <property type="match status" value="1"/>
</dbReference>
<evidence type="ECO:0000256" key="1">
    <source>
        <dbReference type="SAM" id="MobiDB-lite"/>
    </source>
</evidence>
<gene>
    <name evidence="2" type="ORF">GBZ26_03050</name>
</gene>
<dbReference type="Pfam" id="PF13730">
    <property type="entry name" value="HTH_36"/>
    <property type="match status" value="1"/>
</dbReference>